<dbReference type="InterPro" id="IPR051345">
    <property type="entry name" value="Importin_beta-like_NTR"/>
</dbReference>
<keyword evidence="6" id="KW-0539">Nucleus</keyword>
<dbReference type="AlphaFoldDB" id="A0A9P5JU22"/>
<evidence type="ECO:0000313" key="9">
    <source>
        <dbReference type="Proteomes" id="UP000759537"/>
    </source>
</evidence>
<dbReference type="GO" id="GO:0005737">
    <property type="term" value="C:cytoplasm"/>
    <property type="evidence" value="ECO:0007669"/>
    <property type="project" value="TreeGrafter"/>
</dbReference>
<dbReference type="Pfam" id="PF08389">
    <property type="entry name" value="Xpo1"/>
    <property type="match status" value="1"/>
</dbReference>
<dbReference type="OrthoDB" id="2016913at2759"/>
<keyword evidence="4" id="KW-0813">Transport</keyword>
<comment type="similarity">
    <text evidence="2">Belongs to the importin beta family.</text>
</comment>
<dbReference type="Pfam" id="PF18773">
    <property type="entry name" value="Importin_rep"/>
    <property type="match status" value="1"/>
</dbReference>
<dbReference type="Pfam" id="PF18806">
    <property type="entry name" value="Importin_rep_3"/>
    <property type="match status" value="1"/>
</dbReference>
<organism evidence="8 9">
    <name type="scientific">Russula ochroleuca</name>
    <dbReference type="NCBI Taxonomy" id="152965"/>
    <lineage>
        <taxon>Eukaryota</taxon>
        <taxon>Fungi</taxon>
        <taxon>Dikarya</taxon>
        <taxon>Basidiomycota</taxon>
        <taxon>Agaricomycotina</taxon>
        <taxon>Agaricomycetes</taxon>
        <taxon>Russulales</taxon>
        <taxon>Russulaceae</taxon>
        <taxon>Russula</taxon>
    </lineage>
</organism>
<dbReference type="GO" id="GO:0005634">
    <property type="term" value="C:nucleus"/>
    <property type="evidence" value="ECO:0007669"/>
    <property type="project" value="UniProtKB-SubCell"/>
</dbReference>
<dbReference type="PANTHER" id="PTHR12363">
    <property type="entry name" value="TRANSPORTIN 3 AND IMPORTIN 13"/>
    <property type="match status" value="1"/>
</dbReference>
<dbReference type="InterPro" id="IPR040709">
    <property type="entry name" value="Importin_rep_1"/>
</dbReference>
<evidence type="ECO:0000256" key="4">
    <source>
        <dbReference type="ARBA" id="ARBA00022448"/>
    </source>
</evidence>
<keyword evidence="5" id="KW-0677">Repeat</keyword>
<protein>
    <recommendedName>
        <fullName evidence="3">Importin-13</fullName>
    </recommendedName>
</protein>
<dbReference type="PANTHER" id="PTHR12363:SF33">
    <property type="entry name" value="IMPORTIN-13"/>
    <property type="match status" value="1"/>
</dbReference>
<evidence type="ECO:0000259" key="7">
    <source>
        <dbReference type="Pfam" id="PF08389"/>
    </source>
</evidence>
<dbReference type="InterPro" id="IPR016024">
    <property type="entry name" value="ARM-type_fold"/>
</dbReference>
<dbReference type="EMBL" id="WHVB01000061">
    <property type="protein sequence ID" value="KAF8463812.1"/>
    <property type="molecule type" value="Genomic_DNA"/>
</dbReference>
<dbReference type="GO" id="GO:0006606">
    <property type="term" value="P:protein import into nucleus"/>
    <property type="evidence" value="ECO:0007669"/>
    <property type="project" value="TreeGrafter"/>
</dbReference>
<evidence type="ECO:0000256" key="3">
    <source>
        <dbReference type="ARBA" id="ARBA00016020"/>
    </source>
</evidence>
<name>A0A9P5JU22_9AGAM</name>
<comment type="caution">
    <text evidence="8">The sequence shown here is derived from an EMBL/GenBank/DDBJ whole genome shotgun (WGS) entry which is preliminary data.</text>
</comment>
<evidence type="ECO:0000313" key="8">
    <source>
        <dbReference type="EMBL" id="KAF8463812.1"/>
    </source>
</evidence>
<proteinExistence type="inferred from homology"/>
<comment type="subcellular location">
    <subcellularLocation>
        <location evidence="1">Nucleus</location>
    </subcellularLocation>
</comment>
<evidence type="ECO:0000256" key="5">
    <source>
        <dbReference type="ARBA" id="ARBA00022737"/>
    </source>
</evidence>
<evidence type="ECO:0000256" key="2">
    <source>
        <dbReference type="ARBA" id="ARBA00007991"/>
    </source>
</evidence>
<evidence type="ECO:0000256" key="6">
    <source>
        <dbReference type="ARBA" id="ARBA00023242"/>
    </source>
</evidence>
<dbReference type="InterPro" id="IPR040520">
    <property type="entry name" value="Importin_rep_3"/>
</dbReference>
<gene>
    <name evidence="8" type="ORF">DFH94DRAFT_424765</name>
</gene>
<feature type="domain" description="Exportin-1/Importin-beta-like" evidence="7">
    <location>
        <begin position="114"/>
        <end position="256"/>
    </location>
</feature>
<dbReference type="Proteomes" id="UP000759537">
    <property type="component" value="Unassembled WGS sequence"/>
</dbReference>
<accession>A0A9P5JU22</accession>
<sequence>MASFIPTLPPEDTQRAAQLIQESYNPTSSHRLSPDEHRRLQSELYELQRKWEAWGLIVPFLFEHADPNVQFFGAHTAQVKISRDWESFPAVHRDELIPFLLNITGRSISIYLGKVIVRKLFVALSALALRLVPQDPSRWPNWIVATATELSSAGATNEHILEFLEIAVEEVNGADLLPAKKSQMLQSLREAVPLVRQAIASSIVPSTDPPRLRQLQSALKCLEAWIPNLPGNDVTPLLPSLFSLLDPGSTTFQPAVSAVLAVLSAPAFADGSGSATLTFPLLQWCTQAGPLIVNRAVVEGPDDTASALCRLLAGLGDHSTAYLAKNLNAPLVQSFLHLMLSFTALPGSYGVDEEESERTLGFWYLLQEALWEVEFPPETEVTREKEMWTLAKAVYAELVAALRTKVRWPPPTTGWAKDQVERFQVYRRDVGDTLINAYYVLRDDMLAYYLSDLATLLQNKKENDGWEGIEATLHCVMSIQEAVPLEPNTHLSLLFGSDILGQLPTSGGYRVQRTMLGLIGSFASWFTTLPAASSEPLLAVLGYVVPALSDASLCLPAANALRDLCDANRSALAPHITAFGELHAGLSSVQDTEKAKVLQSISSVIQALPPEEEIGPVEAIVQPVVAKLFQALQSSSLLPEDARALATQQIQTLSGVAKGLTRTTDAAGFEASPAADEVERMQRARDDIRMIQLREHMLRAIQGAVELWSTDAGISEALSDLFKSVTALSADATLLSLPPAPLLELVCGAAQRQLTAVWLALANMLIIQLNIIQLNPSSLAAPLRSVPSQEVLAIVREVVSVLLQATLTTLSVEGAMEANPDIVQDFFNFVEKVSFHFVTVFYQLPRQSFDDLVRCAISALSLQERYSLVAASTFLTALIKDTQANDDLADAKKLLLDTHGRVIMRSLLVGFAGVSPKSAVPNLVELFSVLIAKAPLESKGWIMDVLHGSDFVQSRAGTEAKDALVKAVFGGSRSIRRTREAVRQFTIVARGQEGSNFGFTW</sequence>
<reference evidence="8" key="1">
    <citation type="submission" date="2019-10" db="EMBL/GenBank/DDBJ databases">
        <authorList>
            <consortium name="DOE Joint Genome Institute"/>
            <person name="Kuo A."/>
            <person name="Miyauchi S."/>
            <person name="Kiss E."/>
            <person name="Drula E."/>
            <person name="Kohler A."/>
            <person name="Sanchez-Garcia M."/>
            <person name="Andreopoulos B."/>
            <person name="Barry K.W."/>
            <person name="Bonito G."/>
            <person name="Buee M."/>
            <person name="Carver A."/>
            <person name="Chen C."/>
            <person name="Cichocki N."/>
            <person name="Clum A."/>
            <person name="Culley D."/>
            <person name="Crous P.W."/>
            <person name="Fauchery L."/>
            <person name="Girlanda M."/>
            <person name="Hayes R."/>
            <person name="Keri Z."/>
            <person name="LaButti K."/>
            <person name="Lipzen A."/>
            <person name="Lombard V."/>
            <person name="Magnuson J."/>
            <person name="Maillard F."/>
            <person name="Morin E."/>
            <person name="Murat C."/>
            <person name="Nolan M."/>
            <person name="Ohm R."/>
            <person name="Pangilinan J."/>
            <person name="Pereira M."/>
            <person name="Perotto S."/>
            <person name="Peter M."/>
            <person name="Riley R."/>
            <person name="Sitrit Y."/>
            <person name="Stielow B."/>
            <person name="Szollosi G."/>
            <person name="Zifcakova L."/>
            <person name="Stursova M."/>
            <person name="Spatafora J.W."/>
            <person name="Tedersoo L."/>
            <person name="Vaario L.-M."/>
            <person name="Yamada A."/>
            <person name="Yan M."/>
            <person name="Wang P."/>
            <person name="Xu J."/>
            <person name="Bruns T."/>
            <person name="Baldrian P."/>
            <person name="Vilgalys R."/>
            <person name="Henrissat B."/>
            <person name="Grigoriev I.V."/>
            <person name="Hibbett D."/>
            <person name="Nagy L.G."/>
            <person name="Martin F.M."/>
        </authorList>
    </citation>
    <scope>NUCLEOTIDE SEQUENCE</scope>
    <source>
        <strain evidence="8">Prilba</strain>
    </source>
</reference>
<dbReference type="Gene3D" id="1.25.10.10">
    <property type="entry name" value="Leucine-rich Repeat Variant"/>
    <property type="match status" value="1"/>
</dbReference>
<dbReference type="InterPro" id="IPR011989">
    <property type="entry name" value="ARM-like"/>
</dbReference>
<reference evidence="8" key="2">
    <citation type="journal article" date="2020" name="Nat. Commun.">
        <title>Large-scale genome sequencing of mycorrhizal fungi provides insights into the early evolution of symbiotic traits.</title>
        <authorList>
            <person name="Miyauchi S."/>
            <person name="Kiss E."/>
            <person name="Kuo A."/>
            <person name="Drula E."/>
            <person name="Kohler A."/>
            <person name="Sanchez-Garcia M."/>
            <person name="Morin E."/>
            <person name="Andreopoulos B."/>
            <person name="Barry K.W."/>
            <person name="Bonito G."/>
            <person name="Buee M."/>
            <person name="Carver A."/>
            <person name="Chen C."/>
            <person name="Cichocki N."/>
            <person name="Clum A."/>
            <person name="Culley D."/>
            <person name="Crous P.W."/>
            <person name="Fauchery L."/>
            <person name="Girlanda M."/>
            <person name="Hayes R.D."/>
            <person name="Keri Z."/>
            <person name="LaButti K."/>
            <person name="Lipzen A."/>
            <person name="Lombard V."/>
            <person name="Magnuson J."/>
            <person name="Maillard F."/>
            <person name="Murat C."/>
            <person name="Nolan M."/>
            <person name="Ohm R.A."/>
            <person name="Pangilinan J."/>
            <person name="Pereira M.F."/>
            <person name="Perotto S."/>
            <person name="Peter M."/>
            <person name="Pfister S."/>
            <person name="Riley R."/>
            <person name="Sitrit Y."/>
            <person name="Stielow J.B."/>
            <person name="Szollosi G."/>
            <person name="Zifcakova L."/>
            <person name="Stursova M."/>
            <person name="Spatafora J.W."/>
            <person name="Tedersoo L."/>
            <person name="Vaario L.M."/>
            <person name="Yamada A."/>
            <person name="Yan M."/>
            <person name="Wang P."/>
            <person name="Xu J."/>
            <person name="Bruns T."/>
            <person name="Baldrian P."/>
            <person name="Vilgalys R."/>
            <person name="Dunand C."/>
            <person name="Henrissat B."/>
            <person name="Grigoriev I.V."/>
            <person name="Hibbett D."/>
            <person name="Nagy L.G."/>
            <person name="Martin F.M."/>
        </authorList>
    </citation>
    <scope>NUCLEOTIDE SEQUENCE</scope>
    <source>
        <strain evidence="8">Prilba</strain>
    </source>
</reference>
<evidence type="ECO:0000256" key="1">
    <source>
        <dbReference type="ARBA" id="ARBA00004123"/>
    </source>
</evidence>
<dbReference type="SUPFAM" id="SSF48371">
    <property type="entry name" value="ARM repeat"/>
    <property type="match status" value="1"/>
</dbReference>
<keyword evidence="9" id="KW-1185">Reference proteome</keyword>
<dbReference type="InterPro" id="IPR013598">
    <property type="entry name" value="Exportin-1/Importin-b-like"/>
</dbReference>